<reference evidence="1 2" key="1">
    <citation type="submission" date="2015-12" db="EMBL/GenBank/DDBJ databases">
        <title>Genome sequence of Streptomyces sp. G25.</title>
        <authorList>
            <person name="Poehlein A."/>
            <person name="Roettig A."/>
            <person name="Hiessl S."/>
            <person name="Hauschild P."/>
            <person name="Schauer J."/>
            <person name="Madkour M.H."/>
            <person name="Al-Ansari A.M."/>
            <person name="Almakishah N.H."/>
            <person name="Steinbuechel A."/>
            <person name="Daniel R."/>
        </authorList>
    </citation>
    <scope>NUCLEOTIDE SEQUENCE [LARGE SCALE GENOMIC DNA]</scope>
    <source>
        <strain evidence="2">G25(2015)</strain>
    </source>
</reference>
<dbReference type="Proteomes" id="UP000077381">
    <property type="component" value="Unassembled WGS sequence"/>
</dbReference>
<organism evidence="1 2">
    <name type="scientific">Streptomyces jeddahensis</name>
    <dbReference type="NCBI Taxonomy" id="1716141"/>
    <lineage>
        <taxon>Bacteria</taxon>
        <taxon>Bacillati</taxon>
        <taxon>Actinomycetota</taxon>
        <taxon>Actinomycetes</taxon>
        <taxon>Kitasatosporales</taxon>
        <taxon>Streptomycetaceae</taxon>
        <taxon>Streptomyces</taxon>
    </lineage>
</organism>
<keyword evidence="2" id="KW-1185">Reference proteome</keyword>
<evidence type="ECO:0000313" key="2">
    <source>
        <dbReference type="Proteomes" id="UP000077381"/>
    </source>
</evidence>
<proteinExistence type="predicted"/>
<dbReference type="STRING" id="1716141.STSP_02430"/>
<dbReference type="AlphaFoldDB" id="A0A177I1V7"/>
<dbReference type="EMBL" id="LOHS01000019">
    <property type="protein sequence ID" value="OAH16368.1"/>
    <property type="molecule type" value="Genomic_DNA"/>
</dbReference>
<gene>
    <name evidence="1" type="ORF">STSP_02430</name>
</gene>
<accession>A0A177I1V7</accession>
<protein>
    <submittedName>
        <fullName evidence="1">Uncharacterized protein</fullName>
    </submittedName>
</protein>
<evidence type="ECO:0000313" key="1">
    <source>
        <dbReference type="EMBL" id="OAH16368.1"/>
    </source>
</evidence>
<sequence length="33" mass="3979">MLPARRSRISARRVKCPLSRYSRYNLLVLRWGC</sequence>
<comment type="caution">
    <text evidence="1">The sequence shown here is derived from an EMBL/GenBank/DDBJ whole genome shotgun (WGS) entry which is preliminary data.</text>
</comment>
<name>A0A177I1V7_9ACTN</name>